<sequence length="271" mass="29768">MRRTLLVISIISAALGGVCAADQPKRRAPSGFTGVRGKKSIPDAAYSDTSQSLDDLSETAGDGNALNKRAPSGFMGMRGKKPFPDPDGFPEDMIKRAPSGFLGMRGKKDIDLDSSSEYDKRAPSGFMGMRGKKDFEDDVDTYNSYMDKRAPSGFMGMRGKKTFESIAEEMKRAQMSGFFGMRGKKQPSRSSFFGMRGKKYPYEFRGKFVGVRGKKSSNEVGDYGYLNGNLGNDHPLSHLSEGLDLNQLMLLLTENSDASLGNGNEYFEDRV</sequence>
<feature type="chain" id="PRO_5035418701" evidence="2">
    <location>
        <begin position="21"/>
        <end position="271"/>
    </location>
</feature>
<accession>A0A8K0CZC6</accession>
<keyword evidence="4" id="KW-1185">Reference proteome</keyword>
<evidence type="ECO:0000313" key="4">
    <source>
        <dbReference type="Proteomes" id="UP000801492"/>
    </source>
</evidence>
<comment type="caution">
    <text evidence="3">The sequence shown here is derived from an EMBL/GenBank/DDBJ whole genome shotgun (WGS) entry which is preliminary data.</text>
</comment>
<dbReference type="AlphaFoldDB" id="A0A8K0CZC6"/>
<evidence type="ECO:0000256" key="1">
    <source>
        <dbReference type="SAM" id="MobiDB-lite"/>
    </source>
</evidence>
<evidence type="ECO:0000256" key="2">
    <source>
        <dbReference type="SAM" id="SignalP"/>
    </source>
</evidence>
<proteinExistence type="predicted"/>
<dbReference type="EMBL" id="VTPC01007326">
    <property type="protein sequence ID" value="KAF2894122.1"/>
    <property type="molecule type" value="Genomic_DNA"/>
</dbReference>
<keyword evidence="2" id="KW-0732">Signal</keyword>
<feature type="region of interest" description="Disordered" evidence="1">
    <location>
        <begin position="24"/>
        <end position="90"/>
    </location>
</feature>
<gene>
    <name evidence="3" type="ORF">ILUMI_12052</name>
</gene>
<name>A0A8K0CZC6_IGNLU</name>
<feature type="signal peptide" evidence="2">
    <location>
        <begin position="1"/>
        <end position="20"/>
    </location>
</feature>
<protein>
    <submittedName>
        <fullName evidence="3">Uncharacterized protein</fullName>
    </submittedName>
</protein>
<reference evidence="3" key="1">
    <citation type="submission" date="2019-08" db="EMBL/GenBank/DDBJ databases">
        <title>The genome of the North American firefly Photinus pyralis.</title>
        <authorList>
            <consortium name="Photinus pyralis genome working group"/>
            <person name="Fallon T.R."/>
            <person name="Sander Lower S.E."/>
            <person name="Weng J.-K."/>
        </authorList>
    </citation>
    <scope>NUCLEOTIDE SEQUENCE</scope>
    <source>
        <strain evidence="3">TRF0915ILg1</strain>
        <tissue evidence="3">Whole body</tissue>
    </source>
</reference>
<dbReference type="OrthoDB" id="5919137at2759"/>
<evidence type="ECO:0000313" key="3">
    <source>
        <dbReference type="EMBL" id="KAF2894122.1"/>
    </source>
</evidence>
<organism evidence="3 4">
    <name type="scientific">Ignelater luminosus</name>
    <name type="common">Cucubano</name>
    <name type="synonym">Pyrophorus luminosus</name>
    <dbReference type="NCBI Taxonomy" id="2038154"/>
    <lineage>
        <taxon>Eukaryota</taxon>
        <taxon>Metazoa</taxon>
        <taxon>Ecdysozoa</taxon>
        <taxon>Arthropoda</taxon>
        <taxon>Hexapoda</taxon>
        <taxon>Insecta</taxon>
        <taxon>Pterygota</taxon>
        <taxon>Neoptera</taxon>
        <taxon>Endopterygota</taxon>
        <taxon>Coleoptera</taxon>
        <taxon>Polyphaga</taxon>
        <taxon>Elateriformia</taxon>
        <taxon>Elateroidea</taxon>
        <taxon>Elateridae</taxon>
        <taxon>Agrypninae</taxon>
        <taxon>Pyrophorini</taxon>
        <taxon>Ignelater</taxon>
    </lineage>
</organism>
<dbReference type="Proteomes" id="UP000801492">
    <property type="component" value="Unassembled WGS sequence"/>
</dbReference>